<feature type="binding site" evidence="11">
    <location>
        <position position="62"/>
    </location>
    <ligand>
        <name>substrate</name>
    </ligand>
</feature>
<evidence type="ECO:0000256" key="8">
    <source>
        <dbReference type="ARBA" id="ARBA00022840"/>
    </source>
</evidence>
<evidence type="ECO:0000256" key="9">
    <source>
        <dbReference type="ARBA" id="ARBA00023141"/>
    </source>
</evidence>
<protein>
    <recommendedName>
        <fullName evidence="3 11">Shikimate kinase</fullName>
        <shortName evidence="11">SK</shortName>
        <ecNumber evidence="3 11">2.7.1.71</ecNumber>
    </recommendedName>
</protein>
<dbReference type="EC" id="2.7.1.71" evidence="3 11"/>
<dbReference type="GO" id="GO:0005829">
    <property type="term" value="C:cytosol"/>
    <property type="evidence" value="ECO:0007669"/>
    <property type="project" value="TreeGrafter"/>
</dbReference>
<dbReference type="InterPro" id="IPR000623">
    <property type="entry name" value="Shikimate_kinase/TSH1"/>
</dbReference>
<dbReference type="GO" id="GO:0009423">
    <property type="term" value="P:chorismate biosynthetic process"/>
    <property type="evidence" value="ECO:0007669"/>
    <property type="project" value="UniProtKB-UniRule"/>
</dbReference>
<evidence type="ECO:0000256" key="11">
    <source>
        <dbReference type="HAMAP-Rule" id="MF_00109"/>
    </source>
</evidence>
<name>A0A1T2XF62_9BACL</name>
<gene>
    <name evidence="11" type="primary">aroK</name>
    <name evidence="12" type="ORF">BVG16_11745</name>
</gene>
<comment type="subcellular location">
    <subcellularLocation>
        <location evidence="11">Cytoplasm</location>
    </subcellularLocation>
</comment>
<dbReference type="HAMAP" id="MF_00109">
    <property type="entry name" value="Shikimate_kinase"/>
    <property type="match status" value="1"/>
</dbReference>
<keyword evidence="4 11" id="KW-0028">Amino-acid biosynthesis</keyword>
<dbReference type="Pfam" id="PF01202">
    <property type="entry name" value="SKI"/>
    <property type="match status" value="1"/>
</dbReference>
<comment type="similarity">
    <text evidence="2 11">Belongs to the shikimate kinase family.</text>
</comment>
<dbReference type="GO" id="GO:0004765">
    <property type="term" value="F:shikimate kinase activity"/>
    <property type="evidence" value="ECO:0007669"/>
    <property type="project" value="UniProtKB-UniRule"/>
</dbReference>
<dbReference type="GO" id="GO:0008652">
    <property type="term" value="P:amino acid biosynthetic process"/>
    <property type="evidence" value="ECO:0007669"/>
    <property type="project" value="UniProtKB-KW"/>
</dbReference>
<evidence type="ECO:0000256" key="6">
    <source>
        <dbReference type="ARBA" id="ARBA00022741"/>
    </source>
</evidence>
<keyword evidence="13" id="KW-1185">Reference proteome</keyword>
<feature type="binding site" evidence="11">
    <location>
        <begin position="16"/>
        <end position="21"/>
    </location>
    <ligand>
        <name>ATP</name>
        <dbReference type="ChEBI" id="CHEBI:30616"/>
    </ligand>
</feature>
<comment type="caution">
    <text evidence="12">The sequence shown here is derived from an EMBL/GenBank/DDBJ whole genome shotgun (WGS) entry which is preliminary data.</text>
</comment>
<dbReference type="PROSITE" id="PS01128">
    <property type="entry name" value="SHIKIMATE_KINASE"/>
    <property type="match status" value="1"/>
</dbReference>
<dbReference type="GO" id="GO:0005524">
    <property type="term" value="F:ATP binding"/>
    <property type="evidence" value="ECO:0007669"/>
    <property type="project" value="UniProtKB-UniRule"/>
</dbReference>
<comment type="pathway">
    <text evidence="1 11">Metabolic intermediate biosynthesis; chorismate biosynthesis; chorismate from D-erythrose 4-phosphate and phosphoenolpyruvate: step 5/7.</text>
</comment>
<keyword evidence="6 11" id="KW-0547">Nucleotide-binding</keyword>
<keyword evidence="8 11" id="KW-0067">ATP-binding</keyword>
<dbReference type="UniPathway" id="UPA00053">
    <property type="reaction ID" value="UER00088"/>
</dbReference>
<dbReference type="GO" id="GO:0000287">
    <property type="term" value="F:magnesium ion binding"/>
    <property type="evidence" value="ECO:0007669"/>
    <property type="project" value="UniProtKB-UniRule"/>
</dbReference>
<evidence type="ECO:0000256" key="4">
    <source>
        <dbReference type="ARBA" id="ARBA00022605"/>
    </source>
</evidence>
<proteinExistence type="inferred from homology"/>
<dbReference type="PRINTS" id="PR01100">
    <property type="entry name" value="SHIKIMTKNASE"/>
</dbReference>
<evidence type="ECO:0000256" key="5">
    <source>
        <dbReference type="ARBA" id="ARBA00022679"/>
    </source>
</evidence>
<sequence>MESPKNRNIILIGFMGTGKSTVGQAIAETLNYQFVDTDALVEKKAGCAISEIFASQGEAHFRQLEHEVIKEILQNERLVVSTGGGSVLREDNCAVMLANGQVIALTADTDHIIQRVSQDPNRPLLQGNVEERVHTLMAQRKDAYQFADVTIDTTGVPVENIVRTIHEHHMKK</sequence>
<comment type="subunit">
    <text evidence="11">Monomer.</text>
</comment>
<keyword evidence="11" id="KW-0460">Magnesium</keyword>
<evidence type="ECO:0000313" key="13">
    <source>
        <dbReference type="Proteomes" id="UP000190188"/>
    </source>
</evidence>
<feature type="binding site" evidence="11">
    <location>
        <position position="84"/>
    </location>
    <ligand>
        <name>substrate</name>
    </ligand>
</feature>
<dbReference type="InterPro" id="IPR027417">
    <property type="entry name" value="P-loop_NTPase"/>
</dbReference>
<dbReference type="EMBL" id="MSZX01000004">
    <property type="protein sequence ID" value="OPA78534.1"/>
    <property type="molecule type" value="Genomic_DNA"/>
</dbReference>
<evidence type="ECO:0000256" key="10">
    <source>
        <dbReference type="ARBA" id="ARBA00048567"/>
    </source>
</evidence>
<dbReference type="PANTHER" id="PTHR21087">
    <property type="entry name" value="SHIKIMATE KINASE"/>
    <property type="match status" value="1"/>
</dbReference>
<accession>A0A1T2XF62</accession>
<keyword evidence="11" id="KW-0479">Metal-binding</keyword>
<evidence type="ECO:0000256" key="1">
    <source>
        <dbReference type="ARBA" id="ARBA00004842"/>
    </source>
</evidence>
<keyword evidence="11" id="KW-0963">Cytoplasm</keyword>
<evidence type="ECO:0000256" key="3">
    <source>
        <dbReference type="ARBA" id="ARBA00012154"/>
    </source>
</evidence>
<dbReference type="SUPFAM" id="SSF52540">
    <property type="entry name" value="P-loop containing nucleoside triphosphate hydrolases"/>
    <property type="match status" value="1"/>
</dbReference>
<comment type="function">
    <text evidence="11">Catalyzes the specific phosphorylation of the 3-hydroxyl group of shikimic acid using ATP as a cosubstrate.</text>
</comment>
<comment type="cofactor">
    <cofactor evidence="11">
        <name>Mg(2+)</name>
        <dbReference type="ChEBI" id="CHEBI:18420"/>
    </cofactor>
    <text evidence="11">Binds 1 Mg(2+) ion per subunit.</text>
</comment>
<dbReference type="STRING" id="1324314.BVG16_11745"/>
<feature type="binding site" evidence="11">
    <location>
        <position position="140"/>
    </location>
    <ligand>
        <name>substrate</name>
    </ligand>
</feature>
<keyword evidence="5 11" id="KW-0808">Transferase</keyword>
<evidence type="ECO:0000313" key="12">
    <source>
        <dbReference type="EMBL" id="OPA78534.1"/>
    </source>
</evidence>
<keyword evidence="9 11" id="KW-0057">Aromatic amino acid biosynthesis</keyword>
<organism evidence="12 13">
    <name type="scientific">Paenibacillus selenitireducens</name>
    <dbReference type="NCBI Taxonomy" id="1324314"/>
    <lineage>
        <taxon>Bacteria</taxon>
        <taxon>Bacillati</taxon>
        <taxon>Bacillota</taxon>
        <taxon>Bacilli</taxon>
        <taxon>Bacillales</taxon>
        <taxon>Paenibacillaceae</taxon>
        <taxon>Paenibacillus</taxon>
    </lineage>
</organism>
<dbReference type="Proteomes" id="UP000190188">
    <property type="component" value="Unassembled WGS sequence"/>
</dbReference>
<dbReference type="PANTHER" id="PTHR21087:SF16">
    <property type="entry name" value="SHIKIMATE KINASE 1, CHLOROPLASTIC"/>
    <property type="match status" value="1"/>
</dbReference>
<comment type="catalytic activity">
    <reaction evidence="10 11">
        <text>shikimate + ATP = 3-phosphoshikimate + ADP + H(+)</text>
        <dbReference type="Rhea" id="RHEA:13121"/>
        <dbReference type="ChEBI" id="CHEBI:15378"/>
        <dbReference type="ChEBI" id="CHEBI:30616"/>
        <dbReference type="ChEBI" id="CHEBI:36208"/>
        <dbReference type="ChEBI" id="CHEBI:145989"/>
        <dbReference type="ChEBI" id="CHEBI:456216"/>
        <dbReference type="EC" id="2.7.1.71"/>
    </reaction>
</comment>
<keyword evidence="7 11" id="KW-0418">Kinase</keyword>
<dbReference type="Gene3D" id="3.40.50.300">
    <property type="entry name" value="P-loop containing nucleotide triphosphate hydrolases"/>
    <property type="match status" value="1"/>
</dbReference>
<dbReference type="InterPro" id="IPR023000">
    <property type="entry name" value="Shikimate_kinase_CS"/>
</dbReference>
<evidence type="ECO:0000256" key="2">
    <source>
        <dbReference type="ARBA" id="ARBA00006997"/>
    </source>
</evidence>
<feature type="binding site" evidence="11">
    <location>
        <position position="38"/>
    </location>
    <ligand>
        <name>substrate</name>
    </ligand>
</feature>
<feature type="binding site" evidence="11">
    <location>
        <position position="122"/>
    </location>
    <ligand>
        <name>ATP</name>
        <dbReference type="ChEBI" id="CHEBI:30616"/>
    </ligand>
</feature>
<dbReference type="InterPro" id="IPR031322">
    <property type="entry name" value="Shikimate/glucono_kinase"/>
</dbReference>
<comment type="caution">
    <text evidence="11">Lacks conserved residue(s) required for the propagation of feature annotation.</text>
</comment>
<dbReference type="GO" id="GO:0009073">
    <property type="term" value="P:aromatic amino acid family biosynthetic process"/>
    <property type="evidence" value="ECO:0007669"/>
    <property type="project" value="UniProtKB-KW"/>
</dbReference>
<feature type="binding site" evidence="11">
    <location>
        <position position="20"/>
    </location>
    <ligand>
        <name>Mg(2+)</name>
        <dbReference type="ChEBI" id="CHEBI:18420"/>
    </ligand>
</feature>
<dbReference type="CDD" id="cd00464">
    <property type="entry name" value="SK"/>
    <property type="match status" value="1"/>
</dbReference>
<reference evidence="12 13" key="1">
    <citation type="submission" date="2017-01" db="EMBL/GenBank/DDBJ databases">
        <title>Genome analysis of Paenibacillus selenitrireducens ES3-24.</title>
        <authorList>
            <person name="Xu D."/>
            <person name="Yao R."/>
            <person name="Zheng S."/>
        </authorList>
    </citation>
    <scope>NUCLEOTIDE SEQUENCE [LARGE SCALE GENOMIC DNA]</scope>
    <source>
        <strain evidence="12 13">ES3-24</strain>
    </source>
</reference>
<dbReference type="RefSeq" id="WP_233147007.1">
    <property type="nucleotide sequence ID" value="NZ_MSZX01000004.1"/>
</dbReference>
<dbReference type="AlphaFoldDB" id="A0A1T2XF62"/>
<evidence type="ECO:0000256" key="7">
    <source>
        <dbReference type="ARBA" id="ARBA00022777"/>
    </source>
</evidence>